<keyword evidence="2" id="KW-0812">Transmembrane</keyword>
<dbReference type="EMBL" id="BAAAVT010000002">
    <property type="protein sequence ID" value="GAA3053321.1"/>
    <property type="molecule type" value="Genomic_DNA"/>
</dbReference>
<feature type="compositionally biased region" description="Low complexity" evidence="1">
    <location>
        <begin position="19"/>
        <end position="33"/>
    </location>
</feature>
<evidence type="ECO:0000313" key="4">
    <source>
        <dbReference type="Proteomes" id="UP001500236"/>
    </source>
</evidence>
<keyword evidence="2" id="KW-0472">Membrane</keyword>
<dbReference type="Pfam" id="PF11361">
    <property type="entry name" value="DUF3159"/>
    <property type="match status" value="1"/>
</dbReference>
<dbReference type="Proteomes" id="UP001500236">
    <property type="component" value="Unassembled WGS sequence"/>
</dbReference>
<evidence type="ECO:0000256" key="1">
    <source>
        <dbReference type="SAM" id="MobiDB-lite"/>
    </source>
</evidence>
<proteinExistence type="predicted"/>
<feature type="transmembrane region" description="Helical" evidence="2">
    <location>
        <begin position="178"/>
        <end position="199"/>
    </location>
</feature>
<feature type="transmembrane region" description="Helical" evidence="2">
    <location>
        <begin position="219"/>
        <end position="240"/>
    </location>
</feature>
<dbReference type="InterPro" id="IPR016566">
    <property type="entry name" value="UCP010219"/>
</dbReference>
<keyword evidence="2" id="KW-1133">Transmembrane helix</keyword>
<evidence type="ECO:0000313" key="3">
    <source>
        <dbReference type="EMBL" id="GAA3053321.1"/>
    </source>
</evidence>
<gene>
    <name evidence="3" type="ORF">GCM10010529_04180</name>
</gene>
<evidence type="ECO:0008006" key="5">
    <source>
        <dbReference type="Google" id="ProtNLM"/>
    </source>
</evidence>
<keyword evidence="4" id="KW-1185">Reference proteome</keyword>
<accession>A0ABP6LSI1</accession>
<protein>
    <recommendedName>
        <fullName evidence="5">DUF3159 domain-containing protein</fullName>
    </recommendedName>
</protein>
<organism evidence="3 4">
    <name type="scientific">Nesterenkonia aethiopica</name>
    <dbReference type="NCBI Taxonomy" id="269144"/>
    <lineage>
        <taxon>Bacteria</taxon>
        <taxon>Bacillati</taxon>
        <taxon>Actinomycetota</taxon>
        <taxon>Actinomycetes</taxon>
        <taxon>Micrococcales</taxon>
        <taxon>Micrococcaceae</taxon>
        <taxon>Nesterenkonia</taxon>
    </lineage>
</organism>
<reference evidence="4" key="1">
    <citation type="journal article" date="2019" name="Int. J. Syst. Evol. Microbiol.">
        <title>The Global Catalogue of Microorganisms (GCM) 10K type strain sequencing project: providing services to taxonomists for standard genome sequencing and annotation.</title>
        <authorList>
            <consortium name="The Broad Institute Genomics Platform"/>
            <consortium name="The Broad Institute Genome Sequencing Center for Infectious Disease"/>
            <person name="Wu L."/>
            <person name="Ma J."/>
        </authorList>
    </citation>
    <scope>NUCLEOTIDE SEQUENCE [LARGE SCALE GENOMIC DNA]</scope>
    <source>
        <strain evidence="4">JCM 14309</strain>
    </source>
</reference>
<feature type="transmembrane region" description="Helical" evidence="2">
    <location>
        <begin position="103"/>
        <end position="129"/>
    </location>
</feature>
<evidence type="ECO:0000256" key="2">
    <source>
        <dbReference type="SAM" id="Phobius"/>
    </source>
</evidence>
<feature type="transmembrane region" description="Helical" evidence="2">
    <location>
        <begin position="252"/>
        <end position="269"/>
    </location>
</feature>
<comment type="caution">
    <text evidence="3">The sequence shown here is derived from an EMBL/GenBank/DDBJ whole genome shotgun (WGS) entry which is preliminary data.</text>
</comment>
<sequence>MRDETSPPAAPETLMTGGATPDSATPDAATPDAGRLGSAGGPGQDDPSDRRGAQVQDATGPDEIGERLAESAGSRLRTREDGSLDVMSSIGGVRGLVEASLPAAAFLTVFVITEDLLISSIVAVLMGLIFTVARLAQRGPLVQSLSGLAVIVLCAVVAQQTGQARDFYLWGFVTNAAYIAGFALSVAVRWPFLGILFGFIRGEGVAWRQDHARRRRYALATWIVTGVLALRLAVQLPLYLADAVVALGTARLVMGLPLYALALWVGWMITRPTVVEDRRDGEAVS</sequence>
<feature type="region of interest" description="Disordered" evidence="1">
    <location>
        <begin position="1"/>
        <end position="80"/>
    </location>
</feature>
<name>A0ABP6LSI1_9MICC</name>
<feature type="transmembrane region" description="Helical" evidence="2">
    <location>
        <begin position="141"/>
        <end position="158"/>
    </location>
</feature>